<protein>
    <submittedName>
        <fullName evidence="3">Probable cysteine desulfurase</fullName>
        <ecNumber evidence="3">2.8.1.7</ecNumber>
    </submittedName>
</protein>
<dbReference type="EMBL" id="CP001275">
    <property type="protein sequence ID" value="ACM06058.1"/>
    <property type="molecule type" value="Genomic_DNA"/>
</dbReference>
<dbReference type="PANTHER" id="PTHR43586">
    <property type="entry name" value="CYSTEINE DESULFURASE"/>
    <property type="match status" value="1"/>
</dbReference>
<dbReference type="InterPro" id="IPR015424">
    <property type="entry name" value="PyrdxlP-dep_Trfase"/>
</dbReference>
<proteinExistence type="predicted"/>
<dbReference type="STRING" id="309801.trd_0717"/>
<evidence type="ECO:0000313" key="3">
    <source>
        <dbReference type="EMBL" id="ACM06058.1"/>
    </source>
</evidence>
<dbReference type="eggNOG" id="COG0520">
    <property type="taxonomic scope" value="Bacteria"/>
</dbReference>
<evidence type="ECO:0000256" key="1">
    <source>
        <dbReference type="ARBA" id="ARBA00022898"/>
    </source>
</evidence>
<sequence>MKDLEQLRARLPALRDVTYLNTGTLGVMAEPVLERYVEALQRVERFGHARWDEVRATAEAARQRLAELVGACPEELAFTGNSTDGLALILASLRWSPGDRVLTSDQEHPALLLPLSAVSRRHEVTVHQFTVGSTPEETIVSFAERLEEVRPRLVAFSHVSCETGVRLPVERLVSMAHQHGALVLLDVAQSVGQCRVDLRGLGVDFAAGNGHKWLHGPKGTGFLFVRRDMLDLLEPPLVGDGAVEPAFERTADWLEGWRFRSDAQRFEFGTRNPAPWIGLTAAIDYLEAIGWDTIERHQCVLVRWLHERISAIPGVRWYSTLDPTCGSGMVTLGLSGWDGETLSRVLWERFQIIQRRVLVPNGIRVSCAYFTSFEDLEKLASALEQLAVGSAGVRE</sequence>
<evidence type="ECO:0000259" key="2">
    <source>
        <dbReference type="Pfam" id="PF00266"/>
    </source>
</evidence>
<dbReference type="PANTHER" id="PTHR43586:SF8">
    <property type="entry name" value="CYSTEINE DESULFURASE 1, CHLOROPLASTIC"/>
    <property type="match status" value="1"/>
</dbReference>
<dbReference type="InterPro" id="IPR000192">
    <property type="entry name" value="Aminotrans_V_dom"/>
</dbReference>
<evidence type="ECO:0000313" key="4">
    <source>
        <dbReference type="Proteomes" id="UP000000447"/>
    </source>
</evidence>
<dbReference type="GO" id="GO:0031071">
    <property type="term" value="F:cysteine desulfurase activity"/>
    <property type="evidence" value="ECO:0007669"/>
    <property type="project" value="UniProtKB-EC"/>
</dbReference>
<reference evidence="3 4" key="1">
    <citation type="journal article" date="2009" name="PLoS ONE">
        <title>Complete genome sequence of the aerobic CO-oxidizing thermophile Thermomicrobium roseum.</title>
        <authorList>
            <person name="Wu D."/>
            <person name="Raymond J."/>
            <person name="Wu M."/>
            <person name="Chatterji S."/>
            <person name="Ren Q."/>
            <person name="Graham J.E."/>
            <person name="Bryant D.A."/>
            <person name="Robb F."/>
            <person name="Colman A."/>
            <person name="Tallon L.J."/>
            <person name="Badger J.H."/>
            <person name="Madupu R."/>
            <person name="Ward N.L."/>
            <person name="Eisen J.A."/>
        </authorList>
    </citation>
    <scope>NUCLEOTIDE SEQUENCE [LARGE SCALE GENOMIC DNA]</scope>
    <source>
        <strain evidence="4">ATCC 27502 / DSM 5159 / P-2</strain>
    </source>
</reference>
<dbReference type="Gene3D" id="3.40.640.10">
    <property type="entry name" value="Type I PLP-dependent aspartate aminotransferase-like (Major domain)"/>
    <property type="match status" value="1"/>
</dbReference>
<dbReference type="Pfam" id="PF00266">
    <property type="entry name" value="Aminotran_5"/>
    <property type="match status" value="1"/>
</dbReference>
<organism evidence="3 4">
    <name type="scientific">Thermomicrobium roseum (strain ATCC 27502 / DSM 5159 / P-2)</name>
    <dbReference type="NCBI Taxonomy" id="309801"/>
    <lineage>
        <taxon>Bacteria</taxon>
        <taxon>Pseudomonadati</taxon>
        <taxon>Thermomicrobiota</taxon>
        <taxon>Thermomicrobia</taxon>
        <taxon>Thermomicrobiales</taxon>
        <taxon>Thermomicrobiaceae</taxon>
        <taxon>Thermomicrobium</taxon>
    </lineage>
</organism>
<keyword evidence="3" id="KW-0808">Transferase</keyword>
<accession>B9KZ07</accession>
<feature type="domain" description="Aminotransferase class V" evidence="2">
    <location>
        <begin position="35"/>
        <end position="377"/>
    </location>
</feature>
<dbReference type="EC" id="2.8.1.7" evidence="3"/>
<dbReference type="InterPro" id="IPR015422">
    <property type="entry name" value="PyrdxlP-dep_Trfase_small"/>
</dbReference>
<dbReference type="HOGENOM" id="CLU_003433_2_1_0"/>
<dbReference type="SUPFAM" id="SSF53383">
    <property type="entry name" value="PLP-dependent transferases"/>
    <property type="match status" value="1"/>
</dbReference>
<name>B9KZ07_THERP</name>
<dbReference type="RefSeq" id="WP_012642107.1">
    <property type="nucleotide sequence ID" value="NC_011959.1"/>
</dbReference>
<dbReference type="Gene3D" id="3.90.1150.10">
    <property type="entry name" value="Aspartate Aminotransferase, domain 1"/>
    <property type="match status" value="1"/>
</dbReference>
<dbReference type="Proteomes" id="UP000000447">
    <property type="component" value="Chromosome"/>
</dbReference>
<dbReference type="InterPro" id="IPR015421">
    <property type="entry name" value="PyrdxlP-dep_Trfase_major"/>
</dbReference>
<dbReference type="AlphaFoldDB" id="B9KZ07"/>
<dbReference type="OrthoDB" id="9804366at2"/>
<gene>
    <name evidence="3" type="ordered locus">trd_0717</name>
</gene>
<keyword evidence="4" id="KW-1185">Reference proteome</keyword>
<keyword evidence="1" id="KW-0663">Pyridoxal phosphate</keyword>
<dbReference type="KEGG" id="tro:trd_0717"/>